<dbReference type="InterPro" id="IPR047137">
    <property type="entry name" value="ORF3"/>
</dbReference>
<evidence type="ECO:0000313" key="4">
    <source>
        <dbReference type="Proteomes" id="UP000642748"/>
    </source>
</evidence>
<dbReference type="PANTHER" id="PTHR33824">
    <property type="entry name" value="POLYKETIDE CYCLASE/DEHYDRASE AND LIPID TRANSPORT SUPERFAMILY PROTEIN"/>
    <property type="match status" value="1"/>
</dbReference>
<feature type="region of interest" description="Disordered" evidence="1">
    <location>
        <begin position="271"/>
        <end position="424"/>
    </location>
</feature>
<feature type="compositionally biased region" description="Low complexity" evidence="1">
    <location>
        <begin position="311"/>
        <end position="372"/>
    </location>
</feature>
<evidence type="ECO:0000313" key="3">
    <source>
        <dbReference type="EMBL" id="GIH20733.1"/>
    </source>
</evidence>
<protein>
    <recommendedName>
        <fullName evidence="2">Coenzyme Q-binding protein COQ10 START domain-containing protein</fullName>
    </recommendedName>
</protein>
<comment type="caution">
    <text evidence="3">The sequence shown here is derived from an EMBL/GenBank/DDBJ whole genome shotgun (WGS) entry which is preliminary data.</text>
</comment>
<dbReference type="InterPro" id="IPR005031">
    <property type="entry name" value="COQ10_START"/>
</dbReference>
<feature type="compositionally biased region" description="Basic and acidic residues" evidence="1">
    <location>
        <begin position="373"/>
        <end position="412"/>
    </location>
</feature>
<organism evidence="3 4">
    <name type="scientific">Rugosimonospora africana</name>
    <dbReference type="NCBI Taxonomy" id="556532"/>
    <lineage>
        <taxon>Bacteria</taxon>
        <taxon>Bacillati</taxon>
        <taxon>Actinomycetota</taxon>
        <taxon>Actinomycetes</taxon>
        <taxon>Micromonosporales</taxon>
        <taxon>Micromonosporaceae</taxon>
        <taxon>Rugosimonospora</taxon>
    </lineage>
</organism>
<dbReference type="Pfam" id="PF03364">
    <property type="entry name" value="Polyketide_cyc"/>
    <property type="match status" value="1"/>
</dbReference>
<dbReference type="Proteomes" id="UP000642748">
    <property type="component" value="Unassembled WGS sequence"/>
</dbReference>
<dbReference type="InterPro" id="IPR023393">
    <property type="entry name" value="START-like_dom_sf"/>
</dbReference>
<evidence type="ECO:0000259" key="2">
    <source>
        <dbReference type="Pfam" id="PF03364"/>
    </source>
</evidence>
<proteinExistence type="predicted"/>
<evidence type="ECO:0000256" key="1">
    <source>
        <dbReference type="SAM" id="MobiDB-lite"/>
    </source>
</evidence>
<dbReference type="SUPFAM" id="SSF55961">
    <property type="entry name" value="Bet v1-like"/>
    <property type="match status" value="1"/>
</dbReference>
<dbReference type="Gene3D" id="3.30.530.20">
    <property type="match status" value="1"/>
</dbReference>
<name>A0A8J3R1F6_9ACTN</name>
<dbReference type="AlphaFoldDB" id="A0A8J3R1F6"/>
<feature type="compositionally biased region" description="Basic and acidic residues" evidence="1">
    <location>
        <begin position="287"/>
        <end position="297"/>
    </location>
</feature>
<gene>
    <name evidence="3" type="ORF">Raf01_89050</name>
</gene>
<dbReference type="EMBL" id="BONZ01000104">
    <property type="protein sequence ID" value="GIH20733.1"/>
    <property type="molecule type" value="Genomic_DNA"/>
</dbReference>
<reference evidence="3" key="1">
    <citation type="submission" date="2021-01" db="EMBL/GenBank/DDBJ databases">
        <title>Whole genome shotgun sequence of Rugosimonospora africana NBRC 104875.</title>
        <authorList>
            <person name="Komaki H."/>
            <person name="Tamura T."/>
        </authorList>
    </citation>
    <scope>NUCLEOTIDE SEQUENCE</scope>
    <source>
        <strain evidence="3">NBRC 104875</strain>
    </source>
</reference>
<keyword evidence="4" id="KW-1185">Reference proteome</keyword>
<dbReference type="CDD" id="cd07817">
    <property type="entry name" value="SRPBCC_8"/>
    <property type="match status" value="1"/>
</dbReference>
<sequence>MSRVTGKTRKAGRDAGVGGRLTAALAGQAGKLAAAAGNRALSTVNDWAGAATERLTDYAENGGGPGLAAAVAGAKQVAAGKSPTSAALHAGMAGVKERIGRALGGKGKQGKRNKLKVTNIVETIDVGVPARVAYNQWTQFEDFPNFTKKVEHVERTGDDKLTWKAQVFWSHRSWESTVVEQVPDRRVVWRSTGEKGSVDGSVTFHELAPELTRILLVLEYHPQGLFERTGNIWRAQGRRARLELKHFARHVAVQTALHQDEVEGWRGEIRDGRVVHGHEPEASPQRRSPDRSDRSDAGEASESPTRERETAGGSTSRRTGSGSTQRTGSESASRTGSGSTRQTGSGPTRETGSGSARRTGSAPARRTAATRDSTTRDSTTRDSTTRDSTTRDSTTRDSAARDSETRDREARDSATQGREGGRGQ</sequence>
<accession>A0A8J3R1F6</accession>
<dbReference type="PANTHER" id="PTHR33824:SF7">
    <property type="entry name" value="POLYKETIDE CYCLASE_DEHYDRASE AND LIPID TRANSPORT SUPERFAMILY PROTEIN"/>
    <property type="match status" value="1"/>
</dbReference>
<feature type="compositionally biased region" description="Basic and acidic residues" evidence="1">
    <location>
        <begin position="271"/>
        <end position="281"/>
    </location>
</feature>
<feature type="domain" description="Coenzyme Q-binding protein COQ10 START" evidence="2">
    <location>
        <begin position="126"/>
        <end position="247"/>
    </location>
</feature>